<dbReference type="KEGG" id="jeo:JMA_26630"/>
<keyword evidence="2" id="KW-1185">Reference proteome</keyword>
<dbReference type="SUPFAM" id="SSF89360">
    <property type="entry name" value="HesB-like domain"/>
    <property type="match status" value="1"/>
</dbReference>
<dbReference type="AlphaFoldDB" id="A0A0B5ANY6"/>
<dbReference type="Gene3D" id="2.60.300.12">
    <property type="entry name" value="HesB-like domain"/>
    <property type="match status" value="1"/>
</dbReference>
<evidence type="ECO:0000313" key="2">
    <source>
        <dbReference type="Proteomes" id="UP000031449"/>
    </source>
</evidence>
<dbReference type="OrthoDB" id="2355011at2"/>
<dbReference type="EMBL" id="CP009416">
    <property type="protein sequence ID" value="AJD91980.1"/>
    <property type="molecule type" value="Genomic_DNA"/>
</dbReference>
<accession>A0A0B5ANY6</accession>
<organism evidence="1 2">
    <name type="scientific">Jeotgalibacillus malaysiensis</name>
    <dbReference type="NCBI Taxonomy" id="1508404"/>
    <lineage>
        <taxon>Bacteria</taxon>
        <taxon>Bacillati</taxon>
        <taxon>Bacillota</taxon>
        <taxon>Bacilli</taxon>
        <taxon>Bacillales</taxon>
        <taxon>Caryophanaceae</taxon>
        <taxon>Jeotgalibacillus</taxon>
    </lineage>
</organism>
<name>A0A0B5ANY6_9BACL</name>
<dbReference type="Proteomes" id="UP000031449">
    <property type="component" value="Chromosome"/>
</dbReference>
<dbReference type="HOGENOM" id="CLU_069054_7_0_9"/>
<proteinExistence type="predicted"/>
<dbReference type="BioCyc" id="JESP1508404:G14D9-11943-MONOMER"/>
<evidence type="ECO:0008006" key="3">
    <source>
        <dbReference type="Google" id="ProtNLM"/>
    </source>
</evidence>
<dbReference type="STRING" id="1508404.JMA_26630"/>
<protein>
    <recommendedName>
        <fullName evidence="3">Adhesin</fullName>
    </recommendedName>
</protein>
<dbReference type="InterPro" id="IPR035903">
    <property type="entry name" value="HesB-like_dom_sf"/>
</dbReference>
<sequence length="92" mass="9669">MNVTSDAVEFLKSVVEEKGAEGIRFFKAGEGCCGPSFGLGLDPSQESDQIHQLDGLQLAVDAELKDSVDAITLDVEETPEGPQIVMLGGNAC</sequence>
<reference evidence="1 2" key="1">
    <citation type="submission" date="2014-08" db="EMBL/GenBank/DDBJ databases">
        <title>Complete genome of a marine bacteria Jeotgalibacillus malaysiensis.</title>
        <authorList>
            <person name="Yaakop A.S."/>
            <person name="Chan K.-G."/>
            <person name="Goh K.M."/>
        </authorList>
    </citation>
    <scope>NUCLEOTIDE SEQUENCE [LARGE SCALE GENOMIC DNA]</scope>
    <source>
        <strain evidence="1 2">D5</strain>
    </source>
</reference>
<gene>
    <name evidence="1" type="ORF">JMA_26630</name>
</gene>
<evidence type="ECO:0000313" key="1">
    <source>
        <dbReference type="EMBL" id="AJD91980.1"/>
    </source>
</evidence>